<proteinExistence type="predicted"/>
<dbReference type="EMBL" id="PYGA01000028">
    <property type="protein sequence ID" value="PSK88924.1"/>
    <property type="molecule type" value="Genomic_DNA"/>
</dbReference>
<organism evidence="2 3">
    <name type="scientific">Murinocardiopsis flavida</name>
    <dbReference type="NCBI Taxonomy" id="645275"/>
    <lineage>
        <taxon>Bacteria</taxon>
        <taxon>Bacillati</taxon>
        <taxon>Actinomycetota</taxon>
        <taxon>Actinomycetes</taxon>
        <taxon>Streptosporangiales</taxon>
        <taxon>Nocardiopsidaceae</taxon>
        <taxon>Murinocardiopsis</taxon>
    </lineage>
</organism>
<feature type="region of interest" description="Disordered" evidence="1">
    <location>
        <begin position="1"/>
        <end position="30"/>
    </location>
</feature>
<sequence length="54" mass="5343">MWPPRIAGGTAVGTAAGSAVHRGPIGPRRRPSAIRLRPVVGAGGFAAAARALSV</sequence>
<evidence type="ECO:0000256" key="1">
    <source>
        <dbReference type="SAM" id="MobiDB-lite"/>
    </source>
</evidence>
<accession>A0A2P8CVC1</accession>
<reference evidence="2 3" key="1">
    <citation type="submission" date="2018-03" db="EMBL/GenBank/DDBJ databases">
        <title>Genomic Encyclopedia of Archaeal and Bacterial Type Strains, Phase II (KMG-II): from individual species to whole genera.</title>
        <authorList>
            <person name="Goeker M."/>
        </authorList>
    </citation>
    <scope>NUCLEOTIDE SEQUENCE [LARGE SCALE GENOMIC DNA]</scope>
    <source>
        <strain evidence="2 3">DSM 45312</strain>
    </source>
</reference>
<gene>
    <name evidence="2" type="ORF">CLV63_12812</name>
</gene>
<evidence type="ECO:0000313" key="2">
    <source>
        <dbReference type="EMBL" id="PSK88924.1"/>
    </source>
</evidence>
<feature type="compositionally biased region" description="Low complexity" evidence="1">
    <location>
        <begin position="7"/>
        <end position="20"/>
    </location>
</feature>
<dbReference type="Proteomes" id="UP000240542">
    <property type="component" value="Unassembled WGS sequence"/>
</dbReference>
<comment type="caution">
    <text evidence="2">The sequence shown here is derived from an EMBL/GenBank/DDBJ whole genome shotgun (WGS) entry which is preliminary data.</text>
</comment>
<protein>
    <submittedName>
        <fullName evidence="2">Uncharacterized protein</fullName>
    </submittedName>
</protein>
<evidence type="ECO:0000313" key="3">
    <source>
        <dbReference type="Proteomes" id="UP000240542"/>
    </source>
</evidence>
<keyword evidence="3" id="KW-1185">Reference proteome</keyword>
<dbReference type="AlphaFoldDB" id="A0A2P8CVC1"/>
<name>A0A2P8CVC1_9ACTN</name>